<dbReference type="Proteomes" id="UP000622580">
    <property type="component" value="Unassembled WGS sequence"/>
</dbReference>
<feature type="region of interest" description="Disordered" evidence="1">
    <location>
        <begin position="142"/>
        <end position="176"/>
    </location>
</feature>
<dbReference type="EMBL" id="JAGSGD010000001">
    <property type="protein sequence ID" value="MBR7618430.1"/>
    <property type="molecule type" value="Genomic_DNA"/>
</dbReference>
<reference evidence="2" key="1">
    <citation type="submission" date="2021-04" db="EMBL/GenBank/DDBJ databases">
        <title>Draft genome assembly of strain Phenylobacterium sp. 20VBR1 using MiniION and Illumina platforms.</title>
        <authorList>
            <person name="Thomas F.A."/>
            <person name="Krishnan K.P."/>
            <person name="Sinha R.K."/>
        </authorList>
    </citation>
    <scope>NUCLEOTIDE SEQUENCE</scope>
    <source>
        <strain evidence="2">20VBR1</strain>
    </source>
</reference>
<protein>
    <submittedName>
        <fullName evidence="2">Uncharacterized protein</fullName>
    </submittedName>
</protein>
<dbReference type="AlphaFoldDB" id="A0A941CXC3"/>
<evidence type="ECO:0000313" key="2">
    <source>
        <dbReference type="EMBL" id="MBR7618430.1"/>
    </source>
</evidence>
<accession>A0A941CXC3</accession>
<evidence type="ECO:0000256" key="1">
    <source>
        <dbReference type="SAM" id="MobiDB-lite"/>
    </source>
</evidence>
<name>A0A941CXC3_9CAUL</name>
<evidence type="ECO:0000313" key="3">
    <source>
        <dbReference type="Proteomes" id="UP000622580"/>
    </source>
</evidence>
<dbReference type="RefSeq" id="WP_215338310.1">
    <property type="nucleotide sequence ID" value="NZ_JAGSGD010000001.1"/>
</dbReference>
<keyword evidence="3" id="KW-1185">Reference proteome</keyword>
<proteinExistence type="predicted"/>
<organism evidence="2 3">
    <name type="scientific">Phenylobacterium glaciei</name>
    <dbReference type="NCBI Taxonomy" id="2803784"/>
    <lineage>
        <taxon>Bacteria</taxon>
        <taxon>Pseudomonadati</taxon>
        <taxon>Pseudomonadota</taxon>
        <taxon>Alphaproteobacteria</taxon>
        <taxon>Caulobacterales</taxon>
        <taxon>Caulobacteraceae</taxon>
        <taxon>Phenylobacterium</taxon>
    </lineage>
</organism>
<sequence length="191" mass="19906">MQIANTLAGPSPVLPDTVAAAALVLHDRSGASSLDQQLSAYQDLASRWRAAPSSDRQALAKALTESPFGQRVQSTLNAFTRAAWAGPRAVPPEPQAKLLSAFDGLSEDDQQIVAGLQVDGSGAPAFGSPAEYRQRLKADLDAAQPRKTDSVSLSPEARAHLAGATPPVPAAEPEMSPARAAALSAYTRLSR</sequence>
<gene>
    <name evidence="2" type="ORF">JKL49_03430</name>
</gene>
<comment type="caution">
    <text evidence="2">The sequence shown here is derived from an EMBL/GenBank/DDBJ whole genome shotgun (WGS) entry which is preliminary data.</text>
</comment>